<evidence type="ECO:0000313" key="2">
    <source>
        <dbReference type="Proteomes" id="UP000236721"/>
    </source>
</evidence>
<protein>
    <submittedName>
        <fullName evidence="1">Uncharacterized protein</fullName>
    </submittedName>
</protein>
<sequence>MVNRGALMLRYSQVAVDWLNKVDPVPTSELTVESVNEERTVYLVSNEVADSPDSVMAWVKLNHLVLFEGELFQWYVDESLWPKKRNWALFQEWFTIECHSVVEDTMIGHPIIDDDA</sequence>
<accession>A0A1H5VZV2</accession>
<gene>
    <name evidence="1" type="ORF">SAMN04488244_10581</name>
</gene>
<keyword evidence="2" id="KW-1185">Reference proteome</keyword>
<organism evidence="1 2">
    <name type="scientific">Vibrio hangzhouensis</name>
    <dbReference type="NCBI Taxonomy" id="462991"/>
    <lineage>
        <taxon>Bacteria</taxon>
        <taxon>Pseudomonadati</taxon>
        <taxon>Pseudomonadota</taxon>
        <taxon>Gammaproteobacteria</taxon>
        <taxon>Vibrionales</taxon>
        <taxon>Vibrionaceae</taxon>
        <taxon>Vibrio</taxon>
    </lineage>
</organism>
<dbReference type="EMBL" id="FNVG01000005">
    <property type="protein sequence ID" value="SEF92789.1"/>
    <property type="molecule type" value="Genomic_DNA"/>
</dbReference>
<name>A0A1H5VZV2_9VIBR</name>
<dbReference type="Proteomes" id="UP000236721">
    <property type="component" value="Unassembled WGS sequence"/>
</dbReference>
<reference evidence="2" key="1">
    <citation type="submission" date="2016-10" db="EMBL/GenBank/DDBJ databases">
        <authorList>
            <person name="Varghese N."/>
            <person name="Submissions S."/>
        </authorList>
    </citation>
    <scope>NUCLEOTIDE SEQUENCE [LARGE SCALE GENOMIC DNA]</scope>
    <source>
        <strain evidence="2">CGMCC 1.7062</strain>
    </source>
</reference>
<dbReference type="AlphaFoldDB" id="A0A1H5VZV2"/>
<evidence type="ECO:0000313" key="1">
    <source>
        <dbReference type="EMBL" id="SEF92789.1"/>
    </source>
</evidence>
<proteinExistence type="predicted"/>
<dbReference type="OrthoDB" id="5737962at2"/>